<evidence type="ECO:0000313" key="2">
    <source>
        <dbReference type="EMBL" id="KMU84150.1"/>
    </source>
</evidence>
<dbReference type="VEuPathDB" id="FungiDB:CIHG_01936"/>
<feature type="compositionally biased region" description="Polar residues" evidence="1">
    <location>
        <begin position="134"/>
        <end position="150"/>
    </location>
</feature>
<evidence type="ECO:0000313" key="3">
    <source>
        <dbReference type="Proteomes" id="UP000054563"/>
    </source>
</evidence>
<accession>A0A0J8RG65</accession>
<feature type="region of interest" description="Disordered" evidence="1">
    <location>
        <begin position="1"/>
        <end position="167"/>
    </location>
</feature>
<sequence>MPSPSNVRTPPVHGRGTSQGGIKPRVVSSSRAYNASTSRHERVASKENVPLGSDMVPGLKTSTRERDSRAPSELRTERSHTTTREKVQVRTKRPTRETASSANRDWDRSRTKTNAGSPVAKAKEKELNEGWPSLLSNSPGYHAHPNNSYSPMDPEGIPHTSLGGASILPCLRSTPFLNSSSKATSKTIEGT</sequence>
<protein>
    <submittedName>
        <fullName evidence="2">Uncharacterized protein</fullName>
    </submittedName>
</protein>
<feature type="region of interest" description="Disordered" evidence="1">
    <location>
        <begin position="172"/>
        <end position="191"/>
    </location>
</feature>
<reference evidence="3" key="1">
    <citation type="journal article" date="2010" name="Genome Res.">
        <title>Population genomic sequencing of Coccidioides fungi reveals recent hybridization and transposon control.</title>
        <authorList>
            <person name="Neafsey D.E."/>
            <person name="Barker B.M."/>
            <person name="Sharpton T.J."/>
            <person name="Stajich J.E."/>
            <person name="Park D.J."/>
            <person name="Whiston E."/>
            <person name="Hung C.-Y."/>
            <person name="McMahan C."/>
            <person name="White J."/>
            <person name="Sykes S."/>
            <person name="Heiman D."/>
            <person name="Young S."/>
            <person name="Zeng Q."/>
            <person name="Abouelleil A."/>
            <person name="Aftuck L."/>
            <person name="Bessette D."/>
            <person name="Brown A."/>
            <person name="FitzGerald M."/>
            <person name="Lui A."/>
            <person name="Macdonald J.P."/>
            <person name="Priest M."/>
            <person name="Orbach M.J."/>
            <person name="Galgiani J.N."/>
            <person name="Kirkland T.N."/>
            <person name="Cole G.T."/>
            <person name="Birren B.W."/>
            <person name="Henn M.R."/>
            <person name="Taylor J.W."/>
            <person name="Rounsley S.D."/>
        </authorList>
    </citation>
    <scope>NUCLEOTIDE SEQUENCE [LARGE SCALE GENOMIC DNA]</scope>
    <source>
        <strain evidence="3">H538.4</strain>
    </source>
</reference>
<dbReference type="AlphaFoldDB" id="A0A0J8RG65"/>
<name>A0A0J8RG65_COCIT</name>
<dbReference type="EMBL" id="DS016984">
    <property type="protein sequence ID" value="KMU84150.1"/>
    <property type="molecule type" value="Genomic_DNA"/>
</dbReference>
<dbReference type="Proteomes" id="UP000054563">
    <property type="component" value="Unassembled WGS sequence"/>
</dbReference>
<feature type="compositionally biased region" description="Polar residues" evidence="1">
    <location>
        <begin position="27"/>
        <end position="37"/>
    </location>
</feature>
<organism evidence="2 3">
    <name type="scientific">Coccidioides immitis H538.4</name>
    <dbReference type="NCBI Taxonomy" id="396776"/>
    <lineage>
        <taxon>Eukaryota</taxon>
        <taxon>Fungi</taxon>
        <taxon>Dikarya</taxon>
        <taxon>Ascomycota</taxon>
        <taxon>Pezizomycotina</taxon>
        <taxon>Eurotiomycetes</taxon>
        <taxon>Eurotiomycetidae</taxon>
        <taxon>Onygenales</taxon>
        <taxon>Onygenaceae</taxon>
        <taxon>Coccidioides</taxon>
    </lineage>
</organism>
<gene>
    <name evidence="2" type="ORF">CIHG_01936</name>
</gene>
<proteinExistence type="predicted"/>
<evidence type="ECO:0000256" key="1">
    <source>
        <dbReference type="SAM" id="MobiDB-lite"/>
    </source>
</evidence>
<dbReference type="STRING" id="396776.A0A0J8RG65"/>
<feature type="compositionally biased region" description="Basic and acidic residues" evidence="1">
    <location>
        <begin position="62"/>
        <end position="88"/>
    </location>
</feature>
<feature type="compositionally biased region" description="Polar residues" evidence="1">
    <location>
        <begin position="175"/>
        <end position="191"/>
    </location>
</feature>